<feature type="transmembrane region" description="Helical" evidence="1">
    <location>
        <begin position="69"/>
        <end position="93"/>
    </location>
</feature>
<evidence type="ECO:0000313" key="2">
    <source>
        <dbReference type="EMBL" id="SNZ19671.1"/>
    </source>
</evidence>
<sequence>MSTDLLFNALILGIGATITMDLVALIQKHLLKQQVLDYAMVGRWIGHMPKGCFTHSPIMKSQPIAFEGLIGWAMHYLIGILFAFVFLFIMGNGWLQSPILWPALGFGVATVIAPYFIMQPCLGAGIAASKTPAPNIARLKSLVAHSTFGIGLWLTALILPF</sequence>
<reference evidence="2 3" key="1">
    <citation type="submission" date="2017-09" db="EMBL/GenBank/DDBJ databases">
        <authorList>
            <person name="Ehlers B."/>
            <person name="Leendertz F.H."/>
        </authorList>
    </citation>
    <scope>NUCLEOTIDE SEQUENCE [LARGE SCALE GENOMIC DNA]</scope>
    <source>
        <strain evidence="2 3">DSM 18289</strain>
    </source>
</reference>
<keyword evidence="1" id="KW-0472">Membrane</keyword>
<dbReference type="Pfam" id="PF11158">
    <property type="entry name" value="DUF2938"/>
    <property type="match status" value="1"/>
</dbReference>
<keyword evidence="1" id="KW-1133">Transmembrane helix</keyword>
<dbReference type="RefSeq" id="WP_097154000.1">
    <property type="nucleotide sequence ID" value="NZ_OBEL01000002.1"/>
</dbReference>
<accession>A0A285PII2</accession>
<keyword evidence="1" id="KW-0812">Transmembrane</keyword>
<dbReference type="AlphaFoldDB" id="A0A285PII2"/>
<dbReference type="Proteomes" id="UP000219439">
    <property type="component" value="Unassembled WGS sequence"/>
</dbReference>
<proteinExistence type="predicted"/>
<evidence type="ECO:0008006" key="4">
    <source>
        <dbReference type="Google" id="ProtNLM"/>
    </source>
</evidence>
<feature type="transmembrane region" description="Helical" evidence="1">
    <location>
        <begin position="6"/>
        <end position="26"/>
    </location>
</feature>
<dbReference type="OrthoDB" id="9812539at2"/>
<dbReference type="InterPro" id="IPR021329">
    <property type="entry name" value="DUF2938"/>
</dbReference>
<keyword evidence="3" id="KW-1185">Reference proteome</keyword>
<evidence type="ECO:0000256" key="1">
    <source>
        <dbReference type="SAM" id="Phobius"/>
    </source>
</evidence>
<protein>
    <recommendedName>
        <fullName evidence="4">DUF2938 domain-containing protein</fullName>
    </recommendedName>
</protein>
<dbReference type="EMBL" id="OBEL01000002">
    <property type="protein sequence ID" value="SNZ19671.1"/>
    <property type="molecule type" value="Genomic_DNA"/>
</dbReference>
<name>A0A285PII2_9HYPH</name>
<feature type="transmembrane region" description="Helical" evidence="1">
    <location>
        <begin position="139"/>
        <end position="159"/>
    </location>
</feature>
<organism evidence="2 3">
    <name type="scientific">Cohaesibacter gelatinilyticus</name>
    <dbReference type="NCBI Taxonomy" id="372072"/>
    <lineage>
        <taxon>Bacteria</taxon>
        <taxon>Pseudomonadati</taxon>
        <taxon>Pseudomonadota</taxon>
        <taxon>Alphaproteobacteria</taxon>
        <taxon>Hyphomicrobiales</taxon>
        <taxon>Cohaesibacteraceae</taxon>
    </lineage>
</organism>
<gene>
    <name evidence="2" type="ORF">SAMN06265368_2761</name>
</gene>
<evidence type="ECO:0000313" key="3">
    <source>
        <dbReference type="Proteomes" id="UP000219439"/>
    </source>
</evidence>
<feature type="transmembrane region" description="Helical" evidence="1">
    <location>
        <begin position="99"/>
        <end position="118"/>
    </location>
</feature>